<proteinExistence type="predicted"/>
<reference evidence="1" key="1">
    <citation type="submission" date="2019-03" db="EMBL/GenBank/DDBJ databases">
        <title>Single cell metagenomics reveals metabolic interactions within the superorganism composed of flagellate Streblomastix strix and complex community of Bacteroidetes bacteria on its surface.</title>
        <authorList>
            <person name="Treitli S.C."/>
            <person name="Kolisko M."/>
            <person name="Husnik F."/>
            <person name="Keeling P."/>
            <person name="Hampl V."/>
        </authorList>
    </citation>
    <scope>NUCLEOTIDE SEQUENCE</scope>
    <source>
        <strain evidence="1">STM</strain>
    </source>
</reference>
<sequence>MNDIQEYAVSVMRKKRLEKGISLQTIEIAAMAISK</sequence>
<organism evidence="1">
    <name type="scientific">termite gut metagenome</name>
    <dbReference type="NCBI Taxonomy" id="433724"/>
    <lineage>
        <taxon>unclassified sequences</taxon>
        <taxon>metagenomes</taxon>
        <taxon>organismal metagenomes</taxon>
    </lineage>
</organism>
<protein>
    <submittedName>
        <fullName evidence="1">Uncharacterized protein</fullName>
    </submittedName>
</protein>
<gene>
    <name evidence="1" type="ORF">EZS27_044266</name>
</gene>
<dbReference type="AlphaFoldDB" id="A0A5J4P5Z4"/>
<comment type="caution">
    <text evidence="1">The sequence shown here is derived from an EMBL/GenBank/DDBJ whole genome shotgun (WGS) entry which is preliminary data.</text>
</comment>
<accession>A0A5J4P5Z4</accession>
<dbReference type="EMBL" id="SNRY01011790">
    <property type="protein sequence ID" value="KAA6304091.1"/>
    <property type="molecule type" value="Genomic_DNA"/>
</dbReference>
<evidence type="ECO:0000313" key="1">
    <source>
        <dbReference type="EMBL" id="KAA6304091.1"/>
    </source>
</evidence>
<name>A0A5J4P5Z4_9ZZZZ</name>